<dbReference type="CDD" id="cd11660">
    <property type="entry name" value="SANT_TRF"/>
    <property type="match status" value="2"/>
</dbReference>
<accession>A0A0C9WPK2</accession>
<dbReference type="PROSITE" id="PS51294">
    <property type="entry name" value="HTH_MYB"/>
    <property type="match status" value="2"/>
</dbReference>
<dbReference type="SMART" id="SM00717">
    <property type="entry name" value="SANT"/>
    <property type="match status" value="2"/>
</dbReference>
<evidence type="ECO:0000259" key="3">
    <source>
        <dbReference type="PROSITE" id="PS50090"/>
    </source>
</evidence>
<feature type="compositionally biased region" description="Low complexity" evidence="2">
    <location>
        <begin position="797"/>
        <end position="810"/>
    </location>
</feature>
<feature type="region of interest" description="Disordered" evidence="2">
    <location>
        <begin position="289"/>
        <end position="347"/>
    </location>
</feature>
<organism evidence="5 6">
    <name type="scientific">Laccaria amethystina LaAM-08-1</name>
    <dbReference type="NCBI Taxonomy" id="1095629"/>
    <lineage>
        <taxon>Eukaryota</taxon>
        <taxon>Fungi</taxon>
        <taxon>Dikarya</taxon>
        <taxon>Basidiomycota</taxon>
        <taxon>Agaricomycotina</taxon>
        <taxon>Agaricomycetes</taxon>
        <taxon>Agaricomycetidae</taxon>
        <taxon>Agaricales</taxon>
        <taxon>Agaricineae</taxon>
        <taxon>Hydnangiaceae</taxon>
        <taxon>Laccaria</taxon>
    </lineage>
</organism>
<evidence type="ECO:0000256" key="1">
    <source>
        <dbReference type="ARBA" id="ARBA00023242"/>
    </source>
</evidence>
<feature type="domain" description="Myb-like" evidence="3">
    <location>
        <begin position="194"/>
        <end position="248"/>
    </location>
</feature>
<feature type="compositionally biased region" description="Low complexity" evidence="2">
    <location>
        <begin position="663"/>
        <end position="689"/>
    </location>
</feature>
<keyword evidence="1" id="KW-0539">Nucleus</keyword>
<feature type="compositionally biased region" description="Low complexity" evidence="2">
    <location>
        <begin position="445"/>
        <end position="456"/>
    </location>
</feature>
<gene>
    <name evidence="5" type="ORF">K443DRAFT_684920</name>
</gene>
<feature type="domain" description="Myb-like" evidence="3">
    <location>
        <begin position="106"/>
        <end position="161"/>
    </location>
</feature>
<proteinExistence type="predicted"/>
<dbReference type="Pfam" id="PF00249">
    <property type="entry name" value="Myb_DNA-binding"/>
    <property type="match status" value="1"/>
</dbReference>
<dbReference type="HOGENOM" id="CLU_005252_0_0_1"/>
<evidence type="ECO:0000313" key="5">
    <source>
        <dbReference type="EMBL" id="KIJ92890.1"/>
    </source>
</evidence>
<name>A0A0C9WPK2_9AGAR</name>
<feature type="region of interest" description="Disordered" evidence="2">
    <location>
        <begin position="406"/>
        <end position="472"/>
    </location>
</feature>
<dbReference type="PROSITE" id="PS50090">
    <property type="entry name" value="MYB_LIKE"/>
    <property type="match status" value="2"/>
</dbReference>
<feature type="compositionally biased region" description="Polar residues" evidence="2">
    <location>
        <begin position="781"/>
        <end position="795"/>
    </location>
</feature>
<evidence type="ECO:0000313" key="6">
    <source>
        <dbReference type="Proteomes" id="UP000054477"/>
    </source>
</evidence>
<dbReference type="PANTHER" id="PTHR46734">
    <property type="entry name" value="TELOMERIC REPEAT-BINDING FACTOR 1 TERF1"/>
    <property type="match status" value="1"/>
</dbReference>
<dbReference type="Gene3D" id="1.10.10.60">
    <property type="entry name" value="Homeodomain-like"/>
    <property type="match status" value="1"/>
</dbReference>
<dbReference type="Proteomes" id="UP000054477">
    <property type="component" value="Unassembled WGS sequence"/>
</dbReference>
<dbReference type="AlphaFoldDB" id="A0A0C9WPK2"/>
<reference evidence="6" key="2">
    <citation type="submission" date="2015-01" db="EMBL/GenBank/DDBJ databases">
        <title>Evolutionary Origins and Diversification of the Mycorrhizal Mutualists.</title>
        <authorList>
            <consortium name="DOE Joint Genome Institute"/>
            <consortium name="Mycorrhizal Genomics Consortium"/>
            <person name="Kohler A."/>
            <person name="Kuo A."/>
            <person name="Nagy L.G."/>
            <person name="Floudas D."/>
            <person name="Copeland A."/>
            <person name="Barry K.W."/>
            <person name="Cichocki N."/>
            <person name="Veneault-Fourrey C."/>
            <person name="LaButti K."/>
            <person name="Lindquist E.A."/>
            <person name="Lipzen A."/>
            <person name="Lundell T."/>
            <person name="Morin E."/>
            <person name="Murat C."/>
            <person name="Riley R."/>
            <person name="Ohm R."/>
            <person name="Sun H."/>
            <person name="Tunlid A."/>
            <person name="Henrissat B."/>
            <person name="Grigoriev I.V."/>
            <person name="Hibbett D.S."/>
            <person name="Martin F."/>
        </authorList>
    </citation>
    <scope>NUCLEOTIDE SEQUENCE [LARGE SCALE GENOMIC DNA]</scope>
    <source>
        <strain evidence="6">LaAM-08-1</strain>
    </source>
</reference>
<feature type="region of interest" description="Disordered" evidence="2">
    <location>
        <begin position="1"/>
        <end position="52"/>
    </location>
</feature>
<dbReference type="EMBL" id="KN838877">
    <property type="protein sequence ID" value="KIJ92890.1"/>
    <property type="molecule type" value="Genomic_DNA"/>
</dbReference>
<evidence type="ECO:0000259" key="4">
    <source>
        <dbReference type="PROSITE" id="PS51294"/>
    </source>
</evidence>
<feature type="domain" description="HTH myb-type" evidence="4">
    <location>
        <begin position="106"/>
        <end position="165"/>
    </location>
</feature>
<feature type="region of interest" description="Disordered" evidence="2">
    <location>
        <begin position="88"/>
        <end position="116"/>
    </location>
</feature>
<dbReference type="OrthoDB" id="608866at2759"/>
<dbReference type="InterPro" id="IPR017930">
    <property type="entry name" value="Myb_dom"/>
</dbReference>
<feature type="compositionally biased region" description="Low complexity" evidence="2">
    <location>
        <begin position="827"/>
        <end position="854"/>
    </location>
</feature>
<sequence length="998" mass="107944">MASLPTPPAEHQQPANKLPASSTFSFKAPFPASSSSSSSTPASPLKHRRVSLALPSTPRLVQAWSFRDDTGIDSSSGVSNLALPEKKGKMRKIAPTAEDEDPTTFQEKKPRKKWSAEETQMLVDGCNRHGVGNWKTILSDPTLKFDSRSPVDLKDRFRTYFPDAYKQHYPNARTHLSSKVRSTLPDGSPLFEKTRSKRRRPFTEEEDRALKAGYEKHGTVWATIVKDPVFQDQNRRSTDLRDRFRNAFPELYQLAGYKPRTAAKKKNGICIGMSQRVPMRAATDDQLVMSTTGPVRSRRRAHTNQGLLRGGTKSVPQSTAVSEDEDSSGGEDESEASPAFKQPQTPVFVDNVSTVSLRTKNQPPSVVDVFTLDDDDEMEMVTIDQLSDPLTIPDFLPNQTHSEMEAQSQQPWSSGINTPTHSHTAWSTTAGSPTSSHISADFLMNQNQNPSSDSSPFLHQRSSGNGNGNNLGMIGKSAWGNDWFSPNPRLDPSSSTAASDVLSPASPFSFSHHLNHGVLDRYDLFPASMPHDFSSEVGVGDSHSTFSDEMFPPNGFRGFTHHSNYAGDLIFGARAHQPQSSNYYSSGFGFGLGFGGQGLGLGLGLSEIGQTAGIHPMQLHTPALPGIDEIELTGITLDDHADPLGVPLPPDAMDDDEVDVSALSSLPSSHSGLSSSLSSQSLPQQQQQLQKDEPQEPSDRLCLDDIVDFSQELHLTPPATPLNHPRPLRRSSGSVLQHYSSANGGAPHARSISVPPSEARSANGTANGNGNGRWRIPPNGQPESSSLGASVSMSELSPFFSSPTPSSTSSARSGRAPLPLPDFRPLTPTNTNTQHSHSHSQNSSLLSTNTSSPPMHESWRSNMFANGNGSGIWNTVDMYDLPFLDLHYYGGSTCNSTNGNNNNTLGFGGLTTAGMDVAGDRQGQALDLAQAAVSKPNRQHVSDPPVSKESTGQSVVGAPKQQGRSMSHHRGQSAVCPQDLMLRNDNKRKRASWDGGHG</sequence>
<feature type="region of interest" description="Disordered" evidence="2">
    <location>
        <begin position="715"/>
        <end position="860"/>
    </location>
</feature>
<reference evidence="5 6" key="1">
    <citation type="submission" date="2014-04" db="EMBL/GenBank/DDBJ databases">
        <authorList>
            <consortium name="DOE Joint Genome Institute"/>
            <person name="Kuo A."/>
            <person name="Kohler A."/>
            <person name="Nagy L.G."/>
            <person name="Floudas D."/>
            <person name="Copeland A."/>
            <person name="Barry K.W."/>
            <person name="Cichocki N."/>
            <person name="Veneault-Fourrey C."/>
            <person name="LaButti K."/>
            <person name="Lindquist E.A."/>
            <person name="Lipzen A."/>
            <person name="Lundell T."/>
            <person name="Morin E."/>
            <person name="Murat C."/>
            <person name="Sun H."/>
            <person name="Tunlid A."/>
            <person name="Henrissat B."/>
            <person name="Grigoriev I.V."/>
            <person name="Hibbett D.S."/>
            <person name="Martin F."/>
            <person name="Nordberg H.P."/>
            <person name="Cantor M.N."/>
            <person name="Hua S.X."/>
        </authorList>
    </citation>
    <scope>NUCLEOTIDE SEQUENCE [LARGE SCALE GENOMIC DNA]</scope>
    <source>
        <strain evidence="5 6">LaAM-08-1</strain>
    </source>
</reference>
<dbReference type="Gene3D" id="1.10.246.220">
    <property type="match status" value="1"/>
</dbReference>
<feature type="compositionally biased region" description="Low complexity" evidence="2">
    <location>
        <begin position="19"/>
        <end position="44"/>
    </location>
</feature>
<feature type="compositionally biased region" description="Acidic residues" evidence="2">
    <location>
        <begin position="322"/>
        <end position="335"/>
    </location>
</feature>
<feature type="region of interest" description="Disordered" evidence="2">
    <location>
        <begin position="663"/>
        <end position="698"/>
    </location>
</feature>
<evidence type="ECO:0008006" key="7">
    <source>
        <dbReference type="Google" id="ProtNLM"/>
    </source>
</evidence>
<dbReference type="SUPFAM" id="SSF46689">
    <property type="entry name" value="Homeodomain-like"/>
    <property type="match status" value="2"/>
</dbReference>
<feature type="region of interest" description="Disordered" evidence="2">
    <location>
        <begin position="179"/>
        <end position="206"/>
    </location>
</feature>
<dbReference type="InterPro" id="IPR052450">
    <property type="entry name" value="TRBD-Containing_Protein"/>
</dbReference>
<feature type="domain" description="HTH myb-type" evidence="4">
    <location>
        <begin position="194"/>
        <end position="226"/>
    </location>
</feature>
<feature type="compositionally biased region" description="Polar residues" evidence="2">
    <location>
        <begin position="731"/>
        <end position="743"/>
    </location>
</feature>
<feature type="region of interest" description="Disordered" evidence="2">
    <location>
        <begin position="934"/>
        <end position="998"/>
    </location>
</feature>
<dbReference type="InterPro" id="IPR001005">
    <property type="entry name" value="SANT/Myb"/>
</dbReference>
<evidence type="ECO:0000256" key="2">
    <source>
        <dbReference type="SAM" id="MobiDB-lite"/>
    </source>
</evidence>
<dbReference type="STRING" id="1095629.A0A0C9WPK2"/>
<protein>
    <recommendedName>
        <fullName evidence="7">Myb-like domain-containing protein</fullName>
    </recommendedName>
</protein>
<keyword evidence="6" id="KW-1185">Reference proteome</keyword>
<feature type="compositionally biased region" description="Polar residues" evidence="2">
    <location>
        <begin position="406"/>
        <end position="438"/>
    </location>
</feature>
<dbReference type="PANTHER" id="PTHR46734:SF1">
    <property type="entry name" value="TELOMERIC REPEAT-BINDING FACTOR 1"/>
    <property type="match status" value="1"/>
</dbReference>
<dbReference type="InterPro" id="IPR009057">
    <property type="entry name" value="Homeodomain-like_sf"/>
</dbReference>